<name>A0A8H7CGA5_9AGAR</name>
<organism evidence="2 3">
    <name type="scientific">Mycena sanguinolenta</name>
    <dbReference type="NCBI Taxonomy" id="230812"/>
    <lineage>
        <taxon>Eukaryota</taxon>
        <taxon>Fungi</taxon>
        <taxon>Dikarya</taxon>
        <taxon>Basidiomycota</taxon>
        <taxon>Agaricomycotina</taxon>
        <taxon>Agaricomycetes</taxon>
        <taxon>Agaricomycetidae</taxon>
        <taxon>Agaricales</taxon>
        <taxon>Marasmiineae</taxon>
        <taxon>Mycenaceae</taxon>
        <taxon>Mycena</taxon>
    </lineage>
</organism>
<feature type="region of interest" description="Disordered" evidence="1">
    <location>
        <begin position="139"/>
        <end position="234"/>
    </location>
</feature>
<evidence type="ECO:0000313" key="2">
    <source>
        <dbReference type="EMBL" id="KAF7335291.1"/>
    </source>
</evidence>
<gene>
    <name evidence="2" type="ORF">MSAN_02339800</name>
</gene>
<dbReference type="OrthoDB" id="3362246at2759"/>
<dbReference type="EMBL" id="JACAZH010000041">
    <property type="protein sequence ID" value="KAF7335291.1"/>
    <property type="molecule type" value="Genomic_DNA"/>
</dbReference>
<evidence type="ECO:0000256" key="1">
    <source>
        <dbReference type="SAM" id="MobiDB-lite"/>
    </source>
</evidence>
<protein>
    <submittedName>
        <fullName evidence="2">Uncharacterized protein</fullName>
    </submittedName>
</protein>
<comment type="caution">
    <text evidence="2">The sequence shown here is derived from an EMBL/GenBank/DDBJ whole genome shotgun (WGS) entry which is preliminary data.</text>
</comment>
<proteinExistence type="predicted"/>
<dbReference type="Proteomes" id="UP000623467">
    <property type="component" value="Unassembled WGS sequence"/>
</dbReference>
<evidence type="ECO:0000313" key="3">
    <source>
        <dbReference type="Proteomes" id="UP000623467"/>
    </source>
</evidence>
<dbReference type="PANTHER" id="PTHR37487:SF2">
    <property type="entry name" value="EXPRESSED PROTEIN"/>
    <property type="match status" value="1"/>
</dbReference>
<keyword evidence="3" id="KW-1185">Reference proteome</keyword>
<dbReference type="PANTHER" id="PTHR37487">
    <property type="entry name" value="CHROMOSOME 1, WHOLE GENOME SHOTGUN SEQUENCE"/>
    <property type="match status" value="1"/>
</dbReference>
<accession>A0A8H7CGA5</accession>
<feature type="compositionally biased region" description="Low complexity" evidence="1">
    <location>
        <begin position="142"/>
        <end position="234"/>
    </location>
</feature>
<dbReference type="AlphaFoldDB" id="A0A8H7CGA5"/>
<sequence>MLTTHGRLCRVLVFPSSLLLRRRKEKKAAMRSAVAVPFAVLASSVGVALAQTALEIFTPPQPPVQCQPTLITWQGGTPPYIVSVLDNTVDPTTPVISFSGLTNTSITWVDTPPAGDIVLFTIKDSTGLAQNSATMTVGTGGSDSCLSSSSSSGSSTGSSTGSAPSGSSKSSSISTSHASTSTTTTTTPLTTTTTTTTPSTTASSTKPPSSSASATGSGSASASAPSSSNTTGAATQVPAPAFAAALAAVFAFLL</sequence>
<reference evidence="2" key="1">
    <citation type="submission" date="2020-05" db="EMBL/GenBank/DDBJ databases">
        <title>Mycena genomes resolve the evolution of fungal bioluminescence.</title>
        <authorList>
            <person name="Tsai I.J."/>
        </authorList>
    </citation>
    <scope>NUCLEOTIDE SEQUENCE</scope>
    <source>
        <strain evidence="2">160909Yilan</strain>
    </source>
</reference>